<reference evidence="3" key="1">
    <citation type="submission" date="2015-04" db="UniProtKB">
        <authorList>
            <consortium name="EnsemblPlants"/>
        </authorList>
    </citation>
    <scope>IDENTIFICATION</scope>
    <source>
        <strain evidence="3">SL10</strain>
    </source>
</reference>
<evidence type="ECO:0000256" key="2">
    <source>
        <dbReference type="SAM" id="SignalP"/>
    </source>
</evidence>
<feature type="compositionally biased region" description="Low complexity" evidence="1">
    <location>
        <begin position="290"/>
        <end position="323"/>
    </location>
</feature>
<feature type="chain" id="PRO_5002363585" description="Pectinesterase inhibitor domain-containing protein" evidence="2">
    <location>
        <begin position="24"/>
        <end position="351"/>
    </location>
</feature>
<accession>A0A0E0J0H7</accession>
<dbReference type="AlphaFoldDB" id="A0A0E0J0H7"/>
<feature type="signal peptide" evidence="2">
    <location>
        <begin position="1"/>
        <end position="23"/>
    </location>
</feature>
<organism evidence="3">
    <name type="scientific">Oryza nivara</name>
    <name type="common">Indian wild rice</name>
    <name type="synonym">Oryza sativa f. spontanea</name>
    <dbReference type="NCBI Taxonomy" id="4536"/>
    <lineage>
        <taxon>Eukaryota</taxon>
        <taxon>Viridiplantae</taxon>
        <taxon>Streptophyta</taxon>
        <taxon>Embryophyta</taxon>
        <taxon>Tracheophyta</taxon>
        <taxon>Spermatophyta</taxon>
        <taxon>Magnoliopsida</taxon>
        <taxon>Liliopsida</taxon>
        <taxon>Poales</taxon>
        <taxon>Poaceae</taxon>
        <taxon>BOP clade</taxon>
        <taxon>Oryzoideae</taxon>
        <taxon>Oryzeae</taxon>
        <taxon>Oryzinae</taxon>
        <taxon>Oryza</taxon>
    </lineage>
</organism>
<dbReference type="EnsemblPlants" id="ONIVA11G09050.1">
    <property type="protein sequence ID" value="ONIVA11G09050.1"/>
    <property type="gene ID" value="ONIVA11G09050"/>
</dbReference>
<name>A0A0E0J0H7_ORYNI</name>
<evidence type="ECO:0000313" key="3">
    <source>
        <dbReference type="EnsemblPlants" id="ONIVA11G09050.1"/>
    </source>
</evidence>
<dbReference type="HOGENOM" id="CLU_067945_0_0_1"/>
<feature type="compositionally biased region" description="Low complexity" evidence="1">
    <location>
        <begin position="241"/>
        <end position="264"/>
    </location>
</feature>
<dbReference type="OMA" id="EKECDNA"/>
<feature type="region of interest" description="Disordered" evidence="1">
    <location>
        <begin position="241"/>
        <end position="351"/>
    </location>
</feature>
<protein>
    <recommendedName>
        <fullName evidence="5">Pectinesterase inhibitor domain-containing protein</fullName>
    </recommendedName>
</protein>
<evidence type="ECO:0008006" key="5">
    <source>
        <dbReference type="Google" id="ProtNLM"/>
    </source>
</evidence>
<dbReference type="Proteomes" id="UP000006591">
    <property type="component" value="Chromosome 11"/>
</dbReference>
<proteinExistence type="predicted"/>
<feature type="compositionally biased region" description="Basic and acidic residues" evidence="1">
    <location>
        <begin position="265"/>
        <end position="274"/>
    </location>
</feature>
<reference evidence="3" key="2">
    <citation type="submission" date="2018-04" db="EMBL/GenBank/DDBJ databases">
        <title>OnivRS2 (Oryza nivara Reference Sequence Version 2).</title>
        <authorList>
            <person name="Zhang J."/>
            <person name="Kudrna D."/>
            <person name="Lee S."/>
            <person name="Talag J."/>
            <person name="Rajasekar S."/>
            <person name="Welchert J."/>
            <person name="Hsing Y.-I."/>
            <person name="Wing R.A."/>
        </authorList>
    </citation>
    <scope>NUCLEOTIDE SEQUENCE [LARGE SCALE GENOMIC DNA]</scope>
    <source>
        <strain evidence="3">SL10</strain>
    </source>
</reference>
<keyword evidence="4" id="KW-1185">Reference proteome</keyword>
<sequence>MAAAPITLLVLSLLLLAVAAATAATFPTTVNAYTPATGVADAGAAAGANAASNIAAGAAAGMAADAADSAAANIGAYIPEAGYNPGKLCDNAVVMDSCVEVLPRIPGALTAPDYRALAVILDAYAWKLVQGSRQIADSMRAAEKLGHTMDKCISTCILGLGAAEAYLSALQPLPVEDRLHSIHNGLSALFRDGSDVPAAYSTGCPAGSIRNVDEESVVATFRNVYAVLDLLEQDLSQVYSSATPSTTTPAKPAAEAPAAEAAAALEKECDDAAKPETSTPTLEAKAYDNAAGAAPEPAAATAAEESSTPATATPAAQAYDNAGAGAGAAKEEPAAAAAKESSKDNYGGASQ</sequence>
<evidence type="ECO:0000313" key="4">
    <source>
        <dbReference type="Proteomes" id="UP000006591"/>
    </source>
</evidence>
<evidence type="ECO:0000256" key="1">
    <source>
        <dbReference type="SAM" id="MobiDB-lite"/>
    </source>
</evidence>
<keyword evidence="2" id="KW-0732">Signal</keyword>
<dbReference type="Gramene" id="ONIVA11G09050.1">
    <property type="protein sequence ID" value="ONIVA11G09050.1"/>
    <property type="gene ID" value="ONIVA11G09050"/>
</dbReference>